<reference evidence="14" key="2">
    <citation type="submission" date="2025-08" db="UniProtKB">
        <authorList>
            <consortium name="Ensembl"/>
        </authorList>
    </citation>
    <scope>IDENTIFICATION</scope>
</reference>
<keyword evidence="5 12" id="KW-0067">ATP-binding</keyword>
<dbReference type="InterPro" id="IPR035684">
    <property type="entry name" value="ArgRS_core"/>
</dbReference>
<keyword evidence="4 12" id="KW-0547">Nucleotide-binding</keyword>
<dbReference type="FunFam" id="1.10.730.10:FF:000006">
    <property type="entry name" value="Arginyl-tRNA synthetase 2, mitochondrial"/>
    <property type="match status" value="1"/>
</dbReference>
<dbReference type="SMART" id="SM00836">
    <property type="entry name" value="DALR_1"/>
    <property type="match status" value="1"/>
</dbReference>
<organism evidence="14 15">
    <name type="scientific">Scophthalmus maximus</name>
    <name type="common">Turbot</name>
    <name type="synonym">Psetta maxima</name>
    <dbReference type="NCBI Taxonomy" id="52904"/>
    <lineage>
        <taxon>Eukaryota</taxon>
        <taxon>Metazoa</taxon>
        <taxon>Chordata</taxon>
        <taxon>Craniata</taxon>
        <taxon>Vertebrata</taxon>
        <taxon>Euteleostomi</taxon>
        <taxon>Actinopterygii</taxon>
        <taxon>Neopterygii</taxon>
        <taxon>Teleostei</taxon>
        <taxon>Neoteleostei</taxon>
        <taxon>Acanthomorphata</taxon>
        <taxon>Carangaria</taxon>
        <taxon>Pleuronectiformes</taxon>
        <taxon>Pleuronectoidei</taxon>
        <taxon>Scophthalmidae</taxon>
        <taxon>Scophthalmus</taxon>
    </lineage>
</organism>
<dbReference type="Gene3D" id="3.40.50.620">
    <property type="entry name" value="HUPs"/>
    <property type="match status" value="1"/>
</dbReference>
<evidence type="ECO:0000256" key="1">
    <source>
        <dbReference type="ARBA" id="ARBA00005594"/>
    </source>
</evidence>
<dbReference type="Proteomes" id="UP000694558">
    <property type="component" value="Chromosome 20"/>
</dbReference>
<dbReference type="PRINTS" id="PR01038">
    <property type="entry name" value="TRNASYNTHARG"/>
</dbReference>
<dbReference type="SUPFAM" id="SSF52374">
    <property type="entry name" value="Nucleotidylyl transferase"/>
    <property type="match status" value="1"/>
</dbReference>
<dbReference type="Ensembl" id="ENSSMAT00000002688.2">
    <property type="protein sequence ID" value="ENSSMAP00000002642.2"/>
    <property type="gene ID" value="ENSSMAG00000001661.2"/>
</dbReference>
<dbReference type="SUPFAM" id="SSF47323">
    <property type="entry name" value="Anticodon-binding domain of a subclass of class I aminoacyl-tRNA synthetases"/>
    <property type="match status" value="1"/>
</dbReference>
<dbReference type="GO" id="GO:0032543">
    <property type="term" value="P:mitochondrial translation"/>
    <property type="evidence" value="ECO:0007669"/>
    <property type="project" value="TreeGrafter"/>
</dbReference>
<dbReference type="InterPro" id="IPR009080">
    <property type="entry name" value="tRNAsynth_Ia_anticodon-bd"/>
</dbReference>
<evidence type="ECO:0000256" key="7">
    <source>
        <dbReference type="ARBA" id="ARBA00023146"/>
    </source>
</evidence>
<dbReference type="InterPro" id="IPR001412">
    <property type="entry name" value="aa-tRNA-synth_I_CS"/>
</dbReference>
<evidence type="ECO:0000256" key="8">
    <source>
        <dbReference type="ARBA" id="ARBA00033033"/>
    </source>
</evidence>
<keyword evidence="7 12" id="KW-0030">Aminoacyl-tRNA synthetase</keyword>
<feature type="domain" description="DALR anticodon binding" evidence="13">
    <location>
        <begin position="473"/>
        <end position="588"/>
    </location>
</feature>
<dbReference type="AlphaFoldDB" id="A0A8D2ZI93"/>
<dbReference type="EC" id="6.1.1.19" evidence="2"/>
<dbReference type="PROSITE" id="PS00178">
    <property type="entry name" value="AA_TRNA_LIGASE_I"/>
    <property type="match status" value="1"/>
</dbReference>
<evidence type="ECO:0000256" key="6">
    <source>
        <dbReference type="ARBA" id="ARBA00022917"/>
    </source>
</evidence>
<dbReference type="InterPro" id="IPR036695">
    <property type="entry name" value="Arg-tRNA-synth_N_sf"/>
</dbReference>
<evidence type="ECO:0000256" key="11">
    <source>
        <dbReference type="ARBA" id="ARBA00049595"/>
    </source>
</evidence>
<reference evidence="14" key="1">
    <citation type="submission" date="2023-05" db="EMBL/GenBank/DDBJ databases">
        <title>High-quality long-read genome of Scophthalmus maximus.</title>
        <authorList>
            <person name="Lien S."/>
            <person name="Martinez P."/>
        </authorList>
    </citation>
    <scope>NUCLEOTIDE SEQUENCE [LARGE SCALE GENOMIC DNA]</scope>
</reference>
<dbReference type="GO" id="GO:0005739">
    <property type="term" value="C:mitochondrion"/>
    <property type="evidence" value="ECO:0007669"/>
    <property type="project" value="TreeGrafter"/>
</dbReference>
<evidence type="ECO:0000256" key="2">
    <source>
        <dbReference type="ARBA" id="ARBA00012837"/>
    </source>
</evidence>
<dbReference type="NCBIfam" id="TIGR00456">
    <property type="entry name" value="argS"/>
    <property type="match status" value="1"/>
</dbReference>
<dbReference type="FunFam" id="3.40.50.620:FF:000058">
    <property type="entry name" value="Mitochondrial arginyl-tRNA synthetase"/>
    <property type="match status" value="1"/>
</dbReference>
<dbReference type="PANTHER" id="PTHR11956:SF11">
    <property type="entry name" value="ARGININE--TRNA LIGASE, MITOCHONDRIAL-RELATED"/>
    <property type="match status" value="1"/>
</dbReference>
<proteinExistence type="inferred from homology"/>
<dbReference type="Gene3D" id="3.30.1360.70">
    <property type="entry name" value="Arginyl tRNA synthetase N-terminal domain"/>
    <property type="match status" value="1"/>
</dbReference>
<evidence type="ECO:0000256" key="9">
    <source>
        <dbReference type="ARBA" id="ARBA00039495"/>
    </source>
</evidence>
<evidence type="ECO:0000256" key="12">
    <source>
        <dbReference type="RuleBase" id="RU363038"/>
    </source>
</evidence>
<sequence>MACFFRRRIAAKLGRTLQQPEEVFIPALSAVPLFKKQKTADFKLSINTLRANGVLPSGGDIQLQTENLASQLKQDSVVEDVSADRGTIHFTLNRKLFVQKMLEPFEKHGEDVTFGLDSELFDNLKRGTTLVEYSSPNIAKKFHAGHLRSTIIGNFIANLKQSLGNNVIRMNYLGDWGMQFGLLGAGFGRFGCPEKLKQNPLQHLFEVSLYVVLQVYVQVNKEAEHSEEVKQAARHFFRQLEQHESEAVSLWQRFRDITVSEYQHVYKRLGVHFDIYSGESEHQAQAQETVQQLRSRGLLKTSEKGTGVVDLSPDGDMSSICTLLRSDGTTLYITRDLAAAADRKQKYHFDEMIYVTDKSQANHFHQLFQILLAMGHSWAESCQHVPFGLVQGMKTRTGEVVFLEDVLNEARARMLHNMSQSKTTKELDDPEDTAEKVAISALIVQDFKGPLQSDYKFDWDKMLQAQGDTGVFLQYTHARLCSLIRRNEGIDAATFDPSLLLERTSVTILQHLLRYDEVLYQSAQDLQPKHLVNFLLKLCHLIASAHRELPVRGSPQEVAQARLRLFSGACSVLASGMRILGITPVHKM</sequence>
<dbReference type="InterPro" id="IPR008909">
    <property type="entry name" value="DALR_anticod-bd"/>
</dbReference>
<dbReference type="Gene3D" id="1.10.730.10">
    <property type="entry name" value="Isoleucyl-tRNA Synthetase, Domain 1"/>
    <property type="match status" value="1"/>
</dbReference>
<dbReference type="Pfam" id="PF00750">
    <property type="entry name" value="tRNA-synt_1d"/>
    <property type="match status" value="1"/>
</dbReference>
<comment type="function">
    <text evidence="11">Catalyzes the attachment of arginine to tRNA(Arg) in a two-step reaction: arginine is first activated by ATP to form Arg-AMP and then transferred to the acceptor end of tRNA(Arg).</text>
</comment>
<evidence type="ECO:0000256" key="3">
    <source>
        <dbReference type="ARBA" id="ARBA00022598"/>
    </source>
</evidence>
<dbReference type="GO" id="GO:0004814">
    <property type="term" value="F:arginine-tRNA ligase activity"/>
    <property type="evidence" value="ECO:0007669"/>
    <property type="project" value="UniProtKB-EC"/>
</dbReference>
<protein>
    <recommendedName>
        <fullName evidence="9">Probable arginine--tRNA ligase, mitochondrial</fullName>
        <ecNumber evidence="2">6.1.1.19</ecNumber>
    </recommendedName>
    <alternativeName>
        <fullName evidence="8">Arginyl-tRNA synthetase</fullName>
    </alternativeName>
</protein>
<dbReference type="GO" id="GO:0005524">
    <property type="term" value="F:ATP binding"/>
    <property type="evidence" value="ECO:0007669"/>
    <property type="project" value="UniProtKB-KW"/>
</dbReference>
<keyword evidence="6 12" id="KW-0648">Protein biosynthesis</keyword>
<name>A0A8D2ZI93_SCOMX</name>
<dbReference type="PANTHER" id="PTHR11956">
    <property type="entry name" value="ARGINYL-TRNA SYNTHETASE"/>
    <property type="match status" value="1"/>
</dbReference>
<comment type="similarity">
    <text evidence="1 12">Belongs to the class-I aminoacyl-tRNA synthetase family.</text>
</comment>
<evidence type="ECO:0000313" key="15">
    <source>
        <dbReference type="Proteomes" id="UP000694558"/>
    </source>
</evidence>
<dbReference type="InterPro" id="IPR014729">
    <property type="entry name" value="Rossmann-like_a/b/a_fold"/>
</dbReference>
<evidence type="ECO:0000256" key="4">
    <source>
        <dbReference type="ARBA" id="ARBA00022741"/>
    </source>
</evidence>
<dbReference type="GO" id="GO:0006420">
    <property type="term" value="P:arginyl-tRNA aminoacylation"/>
    <property type="evidence" value="ECO:0007669"/>
    <property type="project" value="InterPro"/>
</dbReference>
<evidence type="ECO:0000256" key="10">
    <source>
        <dbReference type="ARBA" id="ARBA00049339"/>
    </source>
</evidence>
<accession>A0A8D2ZI93</accession>
<evidence type="ECO:0000256" key="5">
    <source>
        <dbReference type="ARBA" id="ARBA00022840"/>
    </source>
</evidence>
<comment type="catalytic activity">
    <reaction evidence="10">
        <text>tRNA(Arg) + L-arginine + ATP = L-arginyl-tRNA(Arg) + AMP + diphosphate</text>
        <dbReference type="Rhea" id="RHEA:20301"/>
        <dbReference type="Rhea" id="RHEA-COMP:9658"/>
        <dbReference type="Rhea" id="RHEA-COMP:9673"/>
        <dbReference type="ChEBI" id="CHEBI:30616"/>
        <dbReference type="ChEBI" id="CHEBI:32682"/>
        <dbReference type="ChEBI" id="CHEBI:33019"/>
        <dbReference type="ChEBI" id="CHEBI:78442"/>
        <dbReference type="ChEBI" id="CHEBI:78513"/>
        <dbReference type="ChEBI" id="CHEBI:456215"/>
        <dbReference type="EC" id="6.1.1.19"/>
    </reaction>
</comment>
<gene>
    <name evidence="14" type="primary">RARS2</name>
</gene>
<keyword evidence="3 12" id="KW-0436">Ligase</keyword>
<evidence type="ECO:0000313" key="14">
    <source>
        <dbReference type="Ensembl" id="ENSSMAP00000002642.2"/>
    </source>
</evidence>
<dbReference type="Pfam" id="PF05746">
    <property type="entry name" value="DALR_1"/>
    <property type="match status" value="1"/>
</dbReference>
<evidence type="ECO:0000259" key="13">
    <source>
        <dbReference type="SMART" id="SM00836"/>
    </source>
</evidence>
<dbReference type="GeneTree" id="ENSGT00530000063407"/>
<dbReference type="InterPro" id="IPR001278">
    <property type="entry name" value="Arg-tRNA-ligase"/>
</dbReference>